<protein>
    <submittedName>
        <fullName evidence="3">HTH-type transcriptional regulator Xre</fullName>
    </submittedName>
</protein>
<dbReference type="SMART" id="SM00530">
    <property type="entry name" value="HTH_XRE"/>
    <property type="match status" value="1"/>
</dbReference>
<dbReference type="Proteomes" id="UP000040453">
    <property type="component" value="Unassembled WGS sequence"/>
</dbReference>
<name>A0A0A1MNM3_9BACI</name>
<dbReference type="GO" id="GO:0003677">
    <property type="term" value="F:DNA binding"/>
    <property type="evidence" value="ECO:0007669"/>
    <property type="project" value="UniProtKB-KW"/>
</dbReference>
<dbReference type="RefSeq" id="WP_042530275.1">
    <property type="nucleotide sequence ID" value="NZ_CDGG01000001.1"/>
</dbReference>
<dbReference type="AlphaFoldDB" id="A0A0A1MNM3"/>
<feature type="domain" description="HTH cro/C1-type" evidence="2">
    <location>
        <begin position="6"/>
        <end position="60"/>
    </location>
</feature>
<dbReference type="EMBL" id="CDGG01000001">
    <property type="protein sequence ID" value="CEI81252.1"/>
    <property type="molecule type" value="Genomic_DNA"/>
</dbReference>
<evidence type="ECO:0000259" key="2">
    <source>
        <dbReference type="PROSITE" id="PS50943"/>
    </source>
</evidence>
<gene>
    <name evidence="3" type="primary">xre_2</name>
    <name evidence="3" type="ORF">BN997_01070</name>
</gene>
<dbReference type="Pfam" id="PF01381">
    <property type="entry name" value="HTH_3"/>
    <property type="match status" value="1"/>
</dbReference>
<organism evidence="3 4">
    <name type="scientific">Oceanobacillus oncorhynchi</name>
    <dbReference type="NCBI Taxonomy" id="545501"/>
    <lineage>
        <taxon>Bacteria</taxon>
        <taxon>Bacillati</taxon>
        <taxon>Bacillota</taxon>
        <taxon>Bacilli</taxon>
        <taxon>Bacillales</taxon>
        <taxon>Bacillaceae</taxon>
        <taxon>Oceanobacillus</taxon>
    </lineage>
</organism>
<dbReference type="CDD" id="cd00093">
    <property type="entry name" value="HTH_XRE"/>
    <property type="match status" value="1"/>
</dbReference>
<dbReference type="Gene3D" id="1.10.260.40">
    <property type="entry name" value="lambda repressor-like DNA-binding domains"/>
    <property type="match status" value="1"/>
</dbReference>
<evidence type="ECO:0000313" key="3">
    <source>
        <dbReference type="EMBL" id="CEI81252.1"/>
    </source>
</evidence>
<dbReference type="OrthoDB" id="72638at2"/>
<keyword evidence="4" id="KW-1185">Reference proteome</keyword>
<dbReference type="InterPro" id="IPR001387">
    <property type="entry name" value="Cro/C1-type_HTH"/>
</dbReference>
<proteinExistence type="predicted"/>
<evidence type="ECO:0000256" key="1">
    <source>
        <dbReference type="ARBA" id="ARBA00023125"/>
    </source>
</evidence>
<dbReference type="PROSITE" id="PS50943">
    <property type="entry name" value="HTH_CROC1"/>
    <property type="match status" value="1"/>
</dbReference>
<dbReference type="InterPro" id="IPR010982">
    <property type="entry name" value="Lambda_DNA-bd_dom_sf"/>
</dbReference>
<reference evidence="3 4" key="1">
    <citation type="submission" date="2014-11" db="EMBL/GenBank/DDBJ databases">
        <authorList>
            <person name="Urmite Genomes Urmite Genomes"/>
        </authorList>
    </citation>
    <scope>NUCLEOTIDE SEQUENCE [LARGE SCALE GENOMIC DNA]</scope>
    <source>
        <strain evidence="3 4">Oc5</strain>
    </source>
</reference>
<dbReference type="PANTHER" id="PTHR46558">
    <property type="entry name" value="TRACRIPTIONAL REGULATORY PROTEIN-RELATED-RELATED"/>
    <property type="match status" value="1"/>
</dbReference>
<accession>A0A0A1MNM3</accession>
<dbReference type="PANTHER" id="PTHR46558:SF11">
    <property type="entry name" value="HTH-TYPE TRANSCRIPTIONAL REGULATOR XRE"/>
    <property type="match status" value="1"/>
</dbReference>
<dbReference type="STRING" id="545501.BN997_01070"/>
<dbReference type="SUPFAM" id="SSF47413">
    <property type="entry name" value="lambda repressor-like DNA-binding domains"/>
    <property type="match status" value="1"/>
</dbReference>
<evidence type="ECO:0000313" key="4">
    <source>
        <dbReference type="Proteomes" id="UP000040453"/>
    </source>
</evidence>
<sequence>MLKDKLIKLRKQKGLSQYEAADRLGFSRGKLSNYEQGSRQPDYDTLIQLAIFYNVSTDYLLGHETEESKFEYYRNKIVTEFPNIDLMFHDMESLTADDLQDVYEFIKFKKSQKDK</sequence>
<keyword evidence="1" id="KW-0238">DNA-binding</keyword>